<comment type="pathway">
    <text evidence="2">Protein modification; protein ubiquitination.</text>
</comment>
<reference evidence="8 9" key="1">
    <citation type="submission" date="2019-03" db="EMBL/GenBank/DDBJ databases">
        <title>Single cell metagenomics reveals metabolic interactions within the superorganism composed of flagellate Streblomastix strix and complex community of Bacteroidetes bacteria on its surface.</title>
        <authorList>
            <person name="Treitli S.C."/>
            <person name="Kolisko M."/>
            <person name="Husnik F."/>
            <person name="Keeling P."/>
            <person name="Hampl V."/>
        </authorList>
    </citation>
    <scope>NUCLEOTIDE SEQUENCE [LARGE SCALE GENOMIC DNA]</scope>
    <source>
        <strain evidence="8">ST1C</strain>
    </source>
</reference>
<name>A0A5J4UFD0_9EUKA</name>
<dbReference type="GO" id="GO:0005737">
    <property type="term" value="C:cytoplasm"/>
    <property type="evidence" value="ECO:0007669"/>
    <property type="project" value="TreeGrafter"/>
</dbReference>
<comment type="caution">
    <text evidence="8">The sequence shown here is derived from an EMBL/GenBank/DDBJ whole genome shotgun (WGS) entry which is preliminary data.</text>
</comment>
<evidence type="ECO:0000313" key="8">
    <source>
        <dbReference type="EMBL" id="KAA6369329.1"/>
    </source>
</evidence>
<dbReference type="AlphaFoldDB" id="A0A5J4UFD0"/>
<dbReference type="Proteomes" id="UP000324800">
    <property type="component" value="Unassembled WGS sequence"/>
</dbReference>
<dbReference type="OrthoDB" id="423283at2759"/>
<dbReference type="EMBL" id="SNRW01016477">
    <property type="protein sequence ID" value="KAA6369329.1"/>
    <property type="molecule type" value="Genomic_DNA"/>
</dbReference>
<organism evidence="8 9">
    <name type="scientific">Streblomastix strix</name>
    <dbReference type="NCBI Taxonomy" id="222440"/>
    <lineage>
        <taxon>Eukaryota</taxon>
        <taxon>Metamonada</taxon>
        <taxon>Preaxostyla</taxon>
        <taxon>Oxymonadida</taxon>
        <taxon>Streblomastigidae</taxon>
        <taxon>Streblomastix</taxon>
    </lineage>
</organism>
<comment type="caution">
    <text evidence="6">Lacks conserved residue(s) required for the propagation of feature annotation.</text>
</comment>
<feature type="non-terminal residue" evidence="8">
    <location>
        <position position="1"/>
    </location>
</feature>
<dbReference type="PROSITE" id="PS50237">
    <property type="entry name" value="HECT"/>
    <property type="match status" value="1"/>
</dbReference>
<protein>
    <recommendedName>
        <fullName evidence="3">HECT-type E3 ubiquitin transferase</fullName>
        <ecNumber evidence="3">2.3.2.26</ecNumber>
    </recommendedName>
</protein>
<evidence type="ECO:0000256" key="3">
    <source>
        <dbReference type="ARBA" id="ARBA00012485"/>
    </source>
</evidence>
<evidence type="ECO:0000256" key="5">
    <source>
        <dbReference type="ARBA" id="ARBA00022786"/>
    </source>
</evidence>
<evidence type="ECO:0000259" key="7">
    <source>
        <dbReference type="PROSITE" id="PS50237"/>
    </source>
</evidence>
<dbReference type="EC" id="2.3.2.26" evidence="3"/>
<dbReference type="GO" id="GO:0006511">
    <property type="term" value="P:ubiquitin-dependent protein catabolic process"/>
    <property type="evidence" value="ECO:0007669"/>
    <property type="project" value="TreeGrafter"/>
</dbReference>
<dbReference type="InterPro" id="IPR050409">
    <property type="entry name" value="E3_ubiq-protein_ligase"/>
</dbReference>
<dbReference type="PANTHER" id="PTHR11254:SF440">
    <property type="entry name" value="E3 UBIQUITIN-PROTEIN LIGASE NEDD-4"/>
    <property type="match status" value="1"/>
</dbReference>
<keyword evidence="5 6" id="KW-0833">Ubl conjugation pathway</keyword>
<evidence type="ECO:0000256" key="2">
    <source>
        <dbReference type="ARBA" id="ARBA00004906"/>
    </source>
</evidence>
<dbReference type="Gene3D" id="3.30.2160.10">
    <property type="entry name" value="Hect, E3 ligase catalytic domain"/>
    <property type="match status" value="1"/>
</dbReference>
<accession>A0A5J4UFD0</accession>
<feature type="domain" description="HECT" evidence="7">
    <location>
        <begin position="1"/>
        <end position="118"/>
    </location>
</feature>
<sequence>IDADAYKSLVFIAENDPSGLMLDFTLTITEFDQMKEIELKPNGKDIELSLQNQKEYIKRLDNQSLIVNIGRQLREIQKGFHELLHYGCLKAFTSAELEIILCEVGTTPTPYKSSISMT</sequence>
<dbReference type="SUPFAM" id="SSF56204">
    <property type="entry name" value="Hect, E3 ligase catalytic domain"/>
    <property type="match status" value="1"/>
</dbReference>
<keyword evidence="4" id="KW-0808">Transferase</keyword>
<evidence type="ECO:0000313" key="9">
    <source>
        <dbReference type="Proteomes" id="UP000324800"/>
    </source>
</evidence>
<dbReference type="GO" id="GO:0061630">
    <property type="term" value="F:ubiquitin protein ligase activity"/>
    <property type="evidence" value="ECO:0007669"/>
    <property type="project" value="UniProtKB-EC"/>
</dbReference>
<dbReference type="Pfam" id="PF00632">
    <property type="entry name" value="HECT"/>
    <property type="match status" value="1"/>
</dbReference>
<evidence type="ECO:0000256" key="4">
    <source>
        <dbReference type="ARBA" id="ARBA00022679"/>
    </source>
</evidence>
<gene>
    <name evidence="8" type="ORF">EZS28_035144</name>
</gene>
<dbReference type="InterPro" id="IPR035983">
    <property type="entry name" value="Hect_E3_ubiquitin_ligase"/>
</dbReference>
<evidence type="ECO:0000256" key="6">
    <source>
        <dbReference type="PROSITE-ProRule" id="PRU00104"/>
    </source>
</evidence>
<comment type="catalytic activity">
    <reaction evidence="1">
        <text>S-ubiquitinyl-[E2 ubiquitin-conjugating enzyme]-L-cysteine + [acceptor protein]-L-lysine = [E2 ubiquitin-conjugating enzyme]-L-cysteine + N(6)-ubiquitinyl-[acceptor protein]-L-lysine.</text>
        <dbReference type="EC" id="2.3.2.26"/>
    </reaction>
</comment>
<dbReference type="InterPro" id="IPR000569">
    <property type="entry name" value="HECT_dom"/>
</dbReference>
<dbReference type="GO" id="GO:0016567">
    <property type="term" value="P:protein ubiquitination"/>
    <property type="evidence" value="ECO:0007669"/>
    <property type="project" value="TreeGrafter"/>
</dbReference>
<evidence type="ECO:0000256" key="1">
    <source>
        <dbReference type="ARBA" id="ARBA00000885"/>
    </source>
</evidence>
<dbReference type="PANTHER" id="PTHR11254">
    <property type="entry name" value="HECT DOMAIN UBIQUITIN-PROTEIN LIGASE"/>
    <property type="match status" value="1"/>
</dbReference>
<proteinExistence type="predicted"/>